<keyword evidence="1" id="KW-0472">Membrane</keyword>
<keyword evidence="3" id="KW-1185">Reference proteome</keyword>
<evidence type="ECO:0000313" key="2">
    <source>
        <dbReference type="EMBL" id="RTQ89745.1"/>
    </source>
</evidence>
<protein>
    <recommendedName>
        <fullName evidence="4">YvaD family protein</fullName>
    </recommendedName>
</protein>
<proteinExistence type="predicted"/>
<dbReference type="EMBL" id="RXNR01000059">
    <property type="protein sequence ID" value="RTQ89745.1"/>
    <property type="molecule type" value="Genomic_DNA"/>
</dbReference>
<feature type="transmembrane region" description="Helical" evidence="1">
    <location>
        <begin position="47"/>
        <end position="66"/>
    </location>
</feature>
<feature type="transmembrane region" description="Helical" evidence="1">
    <location>
        <begin position="7"/>
        <end position="27"/>
    </location>
</feature>
<dbReference type="Proteomes" id="UP000276349">
    <property type="component" value="Unassembled WGS sequence"/>
</dbReference>
<evidence type="ECO:0008006" key="4">
    <source>
        <dbReference type="Google" id="ProtNLM"/>
    </source>
</evidence>
<gene>
    <name evidence="2" type="ORF">EKG35_16090</name>
</gene>
<organism evidence="2 3">
    <name type="scientific">Lysinibacillus telephonicus</name>
    <dbReference type="NCBI Taxonomy" id="1714840"/>
    <lineage>
        <taxon>Bacteria</taxon>
        <taxon>Bacillati</taxon>
        <taxon>Bacillota</taxon>
        <taxon>Bacilli</taxon>
        <taxon>Bacillales</taxon>
        <taxon>Bacillaceae</taxon>
        <taxon>Lysinibacillus</taxon>
    </lineage>
</organism>
<dbReference type="AlphaFoldDB" id="A0A3S0KEW9"/>
<reference evidence="2 3" key="1">
    <citation type="submission" date="2018-12" db="EMBL/GenBank/DDBJ databases">
        <authorList>
            <person name="Yu L."/>
        </authorList>
    </citation>
    <scope>NUCLEOTIDE SEQUENCE [LARGE SCALE GENOMIC DNA]</scope>
    <source>
        <strain evidence="2 3">S5H2222</strain>
    </source>
</reference>
<evidence type="ECO:0000313" key="3">
    <source>
        <dbReference type="Proteomes" id="UP000276349"/>
    </source>
</evidence>
<feature type="transmembrane region" description="Helical" evidence="1">
    <location>
        <begin position="103"/>
        <end position="124"/>
    </location>
</feature>
<dbReference type="Pfam" id="PF17314">
    <property type="entry name" value="DUF5360"/>
    <property type="match status" value="1"/>
</dbReference>
<sequence>MKSLRYFFWVTDIGFVIYWVITLLHIIPDKYLFKDYNNPILSAWNWSFFPLDLLISITGFISLYFYKKGYPSWTKIAIISLVLTSCSGLQAISFWIIRSDFDPSWWIPNLFLLIYPMFFLPGLIKENQK</sequence>
<comment type="caution">
    <text evidence="2">The sequence shown here is derived from an EMBL/GenBank/DDBJ whole genome shotgun (WGS) entry which is preliminary data.</text>
</comment>
<dbReference type="OrthoDB" id="2469007at2"/>
<feature type="transmembrane region" description="Helical" evidence="1">
    <location>
        <begin position="78"/>
        <end position="97"/>
    </location>
</feature>
<dbReference type="InterPro" id="IPR020348">
    <property type="entry name" value="Uncharacterised_YvaD"/>
</dbReference>
<accession>A0A3S0KEW9</accession>
<keyword evidence="1" id="KW-0812">Transmembrane</keyword>
<evidence type="ECO:0000256" key="1">
    <source>
        <dbReference type="SAM" id="Phobius"/>
    </source>
</evidence>
<dbReference type="RefSeq" id="WP_126295569.1">
    <property type="nucleotide sequence ID" value="NZ_CP155468.1"/>
</dbReference>
<keyword evidence="1" id="KW-1133">Transmembrane helix</keyword>
<name>A0A3S0KEW9_9BACI</name>